<dbReference type="Pfam" id="PF12704">
    <property type="entry name" value="MacB_PCD"/>
    <property type="match status" value="1"/>
</dbReference>
<keyword evidence="2" id="KW-1003">Cell membrane</keyword>
<dbReference type="GO" id="GO:0022857">
    <property type="term" value="F:transmembrane transporter activity"/>
    <property type="evidence" value="ECO:0007669"/>
    <property type="project" value="TreeGrafter"/>
</dbReference>
<evidence type="ECO:0000256" key="4">
    <source>
        <dbReference type="ARBA" id="ARBA00022989"/>
    </source>
</evidence>
<evidence type="ECO:0000259" key="8">
    <source>
        <dbReference type="Pfam" id="PF12704"/>
    </source>
</evidence>
<dbReference type="PANTHER" id="PTHR30572:SF4">
    <property type="entry name" value="ABC TRANSPORTER PERMEASE YTRF"/>
    <property type="match status" value="1"/>
</dbReference>
<dbReference type="AlphaFoldDB" id="K1YAC1"/>
<dbReference type="InterPro" id="IPR003838">
    <property type="entry name" value="ABC3_permease_C"/>
</dbReference>
<dbReference type="Pfam" id="PF02687">
    <property type="entry name" value="FtsX"/>
    <property type="match status" value="1"/>
</dbReference>
<evidence type="ECO:0000256" key="3">
    <source>
        <dbReference type="ARBA" id="ARBA00022692"/>
    </source>
</evidence>
<feature type="domain" description="MacB-like periplasmic core" evidence="8">
    <location>
        <begin position="1"/>
        <end position="212"/>
    </location>
</feature>
<sequence length="372" mass="40293">MLGIVIGTFTIVFVNAISNGVDSFIKNQLSFLNATSIFVEPSSTSFASSRLREEDLDEVLPKTKYISVGTVLSMGRANVSAEGETEAYMLVGTTETFLEVMNFSVEIGRYFTKNEVAASDKVVIVGKDIAKKFFDREDVVGESITIGKKKFRIIGVLGDAPSISGMSFNAIVYIPYTTSKRFIVGTSGNTHALVFVAKDAESVTLAAEEVRTILRKLHNIREGEVDDFNVFEQKAMVSAINLITGALTFLLIGIAVLILIVSGVGIMNIMYASVAERTQDIGVMRAVGARQKDIIFQFLSESVTLALFGALVGIGFSEAFIFLLNRLDLGFALVRGNFGDIFALGFTGTLAVFFGIYPAIRASKLDPVEALK</sequence>
<comment type="similarity">
    <text evidence="6">Belongs to the ABC-4 integral membrane protein family.</text>
</comment>
<evidence type="ECO:0000256" key="5">
    <source>
        <dbReference type="ARBA" id="ARBA00023136"/>
    </source>
</evidence>
<evidence type="ECO:0000256" key="6">
    <source>
        <dbReference type="ARBA" id="ARBA00038076"/>
    </source>
</evidence>
<evidence type="ECO:0000256" key="1">
    <source>
        <dbReference type="ARBA" id="ARBA00004651"/>
    </source>
</evidence>
<evidence type="ECO:0000313" key="9">
    <source>
        <dbReference type="EMBL" id="EKD29378.1"/>
    </source>
</evidence>
<comment type="caution">
    <text evidence="9">The sequence shown here is derived from an EMBL/GenBank/DDBJ whole genome shotgun (WGS) entry which is preliminary data.</text>
</comment>
<comment type="subcellular location">
    <subcellularLocation>
        <location evidence="1">Cell membrane</location>
        <topology evidence="1">Multi-pass membrane protein</topology>
    </subcellularLocation>
</comment>
<keyword evidence="4" id="KW-1133">Transmembrane helix</keyword>
<reference evidence="9" key="1">
    <citation type="journal article" date="2012" name="Science">
        <title>Fermentation, hydrogen, and sulfur metabolism in multiple uncultivated bacterial phyla.</title>
        <authorList>
            <person name="Wrighton K.C."/>
            <person name="Thomas B.C."/>
            <person name="Sharon I."/>
            <person name="Miller C.S."/>
            <person name="Castelle C.J."/>
            <person name="VerBerkmoes N.C."/>
            <person name="Wilkins M.J."/>
            <person name="Hettich R.L."/>
            <person name="Lipton M.S."/>
            <person name="Williams K.H."/>
            <person name="Long P.E."/>
            <person name="Banfield J.F."/>
        </authorList>
    </citation>
    <scope>NUCLEOTIDE SEQUENCE [LARGE SCALE GENOMIC DNA]</scope>
</reference>
<accession>K1YAC1</accession>
<dbReference type="InterPro" id="IPR050250">
    <property type="entry name" value="Macrolide_Exporter_MacB"/>
</dbReference>
<evidence type="ECO:0008006" key="10">
    <source>
        <dbReference type="Google" id="ProtNLM"/>
    </source>
</evidence>
<dbReference type="EMBL" id="AMFJ01034431">
    <property type="protein sequence ID" value="EKD29378.1"/>
    <property type="molecule type" value="Genomic_DNA"/>
</dbReference>
<protein>
    <recommendedName>
        <fullName evidence="10">ABC transporter, permease protein</fullName>
    </recommendedName>
</protein>
<keyword evidence="5" id="KW-0472">Membrane</keyword>
<dbReference type="GO" id="GO:0005886">
    <property type="term" value="C:plasma membrane"/>
    <property type="evidence" value="ECO:0007669"/>
    <property type="project" value="UniProtKB-SubCell"/>
</dbReference>
<evidence type="ECO:0000256" key="2">
    <source>
        <dbReference type="ARBA" id="ARBA00022475"/>
    </source>
</evidence>
<dbReference type="PANTHER" id="PTHR30572">
    <property type="entry name" value="MEMBRANE COMPONENT OF TRANSPORTER-RELATED"/>
    <property type="match status" value="1"/>
</dbReference>
<proteinExistence type="inferred from homology"/>
<feature type="domain" description="ABC3 transporter permease C-terminal" evidence="7">
    <location>
        <begin position="253"/>
        <end position="367"/>
    </location>
</feature>
<keyword evidence="3" id="KW-0812">Transmembrane</keyword>
<dbReference type="InterPro" id="IPR025857">
    <property type="entry name" value="MacB_PCD"/>
</dbReference>
<evidence type="ECO:0000259" key="7">
    <source>
        <dbReference type="Pfam" id="PF02687"/>
    </source>
</evidence>
<name>K1YAC1_9BACT</name>
<organism evidence="9">
    <name type="scientific">uncultured bacterium</name>
    <name type="common">gcode 4</name>
    <dbReference type="NCBI Taxonomy" id="1234023"/>
    <lineage>
        <taxon>Bacteria</taxon>
        <taxon>environmental samples</taxon>
    </lineage>
</organism>
<gene>
    <name evidence="9" type="ORF">ACD_78C00431G0001</name>
</gene>